<sequence>MKKIFKALMKKIMRIFLGEVLDHQFALNEKIENLQISIGELHQKLNQNFPSRNFAENGYKVFSQWNEDGLIQYLISQIPEIPKSYIEFGVENYSESNTRYLMMNQHWKGLIIDGSKQNIGYVKRQNYYWQNSLTAVNHFIDKDNINQIFESNGFTGQIGILSIDIDGNDYWVLNSIHSVSPVIIILEFNNLFGNEKKVTIPYDDKFYRFNSHFSGLFYGASLPALTDLCAKKGYDLVGTNNICNNAFFVRKDFSSRFQLRSVSEVFMDNPSRESRDKNGNLTYLSAREEQLRLLAELSLVNLETGKEETIKDLYLS</sequence>
<dbReference type="AlphaFoldDB" id="A0A5F2D0Z5"/>
<gene>
    <name evidence="1" type="ORF">ND810_13865</name>
</gene>
<evidence type="ECO:0000313" key="2">
    <source>
        <dbReference type="Proteomes" id="UP001209694"/>
    </source>
</evidence>
<protein>
    <submittedName>
        <fullName evidence="1">Uncharacterized protein</fullName>
    </submittedName>
</protein>
<comment type="caution">
    <text evidence="1">The sequence shown here is derived from an EMBL/GenBank/DDBJ whole genome shotgun (WGS) entry which is preliminary data.</text>
</comment>
<dbReference type="EMBL" id="JAMQQD010000005">
    <property type="protein sequence ID" value="MCW7516248.1"/>
    <property type="molecule type" value="Genomic_DNA"/>
</dbReference>
<accession>A0A5F2D0Z5</accession>
<name>A0A5F2D0Z5_9LEPT</name>
<proteinExistence type="predicted"/>
<reference evidence="1" key="1">
    <citation type="submission" date="2022-06" db="EMBL/GenBank/DDBJ databases">
        <title>Leptospira isolates from biofilms formed at urban environments.</title>
        <authorList>
            <person name="Ribeiro P.S."/>
            <person name="Sousa T."/>
            <person name="Carvalho N."/>
            <person name="Aburjaile F."/>
            <person name="Neves F."/>
            <person name="Oliveira D."/>
            <person name="Blanco L."/>
            <person name="Lima J."/>
            <person name="Costa F."/>
            <person name="Brenig B."/>
            <person name="Soares S."/>
            <person name="Ramos R."/>
            <person name="Goes-Neto A."/>
            <person name="Matiuzzi M."/>
            <person name="Azevedo V."/>
            <person name="Ristow P."/>
        </authorList>
    </citation>
    <scope>NUCLEOTIDE SEQUENCE</scope>
    <source>
        <strain evidence="1">VSF7</strain>
    </source>
</reference>
<dbReference type="RefSeq" id="WP_135652122.1">
    <property type="nucleotide sequence ID" value="NZ_JAMQPS010000002.1"/>
</dbReference>
<evidence type="ECO:0000313" key="1">
    <source>
        <dbReference type="EMBL" id="MCW7516248.1"/>
    </source>
</evidence>
<organism evidence="1 2">
    <name type="scientific">Leptospira levettii</name>
    <dbReference type="NCBI Taxonomy" id="2023178"/>
    <lineage>
        <taxon>Bacteria</taxon>
        <taxon>Pseudomonadati</taxon>
        <taxon>Spirochaetota</taxon>
        <taxon>Spirochaetia</taxon>
        <taxon>Leptospirales</taxon>
        <taxon>Leptospiraceae</taxon>
        <taxon>Leptospira</taxon>
    </lineage>
</organism>
<dbReference type="Proteomes" id="UP001209694">
    <property type="component" value="Unassembled WGS sequence"/>
</dbReference>